<dbReference type="Gene3D" id="1.10.1660.10">
    <property type="match status" value="1"/>
</dbReference>
<dbReference type="RefSeq" id="WP_154435336.1">
    <property type="nucleotide sequence ID" value="NZ_VUNC01000005.1"/>
</dbReference>
<feature type="coiled-coil region" evidence="2">
    <location>
        <begin position="83"/>
        <end position="110"/>
    </location>
</feature>
<dbReference type="AlphaFoldDB" id="A0A6N7XEP8"/>
<keyword evidence="5" id="KW-1185">Reference proteome</keyword>
<sequence length="280" mass="31399">MEDRKEFVKISQMAALNGISRQTLILYDKNGLLKPAYVSESGYRYYSIGQIPQLRLICLLKEMGVPLAQIGAFMRNRSVDGVIELLRQREDAIQSQIERLQEQLSEVRQLGELFSHSATKARSVDLPRVEWLPQRKAIFSPYPEGDMDVMKLHLALMGAWGKLLDAGMLPSMGFGSVLRAESQGTPRPLDGAGSIVLVPNGQDVPGATMVTLPEGEYVTMYKVAMPYDWKPVRRLLDWMGERGLVPCGDVFDLCILDSAFYNEEHHADLCRLEIPVMPEG</sequence>
<comment type="caution">
    <text evidence="4">The sequence shown here is derived from an EMBL/GenBank/DDBJ whole genome shotgun (WGS) entry which is preliminary data.</text>
</comment>
<evidence type="ECO:0000256" key="1">
    <source>
        <dbReference type="ARBA" id="ARBA00023125"/>
    </source>
</evidence>
<gene>
    <name evidence="4" type="ORF">FYJ68_06810</name>
</gene>
<dbReference type="InterPro" id="IPR047057">
    <property type="entry name" value="MerR_fam"/>
</dbReference>
<dbReference type="CDD" id="cd04782">
    <property type="entry name" value="HTH_BltR"/>
    <property type="match status" value="1"/>
</dbReference>
<dbReference type="PROSITE" id="PS50937">
    <property type="entry name" value="HTH_MERR_2"/>
    <property type="match status" value="1"/>
</dbReference>
<evidence type="ECO:0000313" key="5">
    <source>
        <dbReference type="Proteomes" id="UP000469325"/>
    </source>
</evidence>
<dbReference type="InterPro" id="IPR009061">
    <property type="entry name" value="DNA-bd_dom_put_sf"/>
</dbReference>
<dbReference type="SUPFAM" id="SSF46955">
    <property type="entry name" value="Putative DNA-binding domain"/>
    <property type="match status" value="1"/>
</dbReference>
<evidence type="ECO:0000313" key="4">
    <source>
        <dbReference type="EMBL" id="MST72813.1"/>
    </source>
</evidence>
<protein>
    <submittedName>
        <fullName evidence="4">MerR family transcriptional regulator</fullName>
    </submittedName>
</protein>
<dbReference type="GO" id="GO:0003700">
    <property type="term" value="F:DNA-binding transcription factor activity"/>
    <property type="evidence" value="ECO:0007669"/>
    <property type="project" value="InterPro"/>
</dbReference>
<dbReference type="Pfam" id="PF13411">
    <property type="entry name" value="MerR_1"/>
    <property type="match status" value="1"/>
</dbReference>
<dbReference type="SUPFAM" id="SSF55136">
    <property type="entry name" value="Probable bacterial effector-binding domain"/>
    <property type="match status" value="1"/>
</dbReference>
<dbReference type="PANTHER" id="PTHR30204">
    <property type="entry name" value="REDOX-CYCLING DRUG-SENSING TRANSCRIPTIONAL ACTIVATOR SOXR"/>
    <property type="match status" value="1"/>
</dbReference>
<evidence type="ECO:0000256" key="2">
    <source>
        <dbReference type="SAM" id="Coils"/>
    </source>
</evidence>
<feature type="domain" description="HTH merR-type" evidence="3">
    <location>
        <begin position="10"/>
        <end position="76"/>
    </location>
</feature>
<organism evidence="4 5">
    <name type="scientific">Olsenella porci</name>
    <dbReference type="NCBI Taxonomy" id="2652279"/>
    <lineage>
        <taxon>Bacteria</taxon>
        <taxon>Bacillati</taxon>
        <taxon>Actinomycetota</taxon>
        <taxon>Coriobacteriia</taxon>
        <taxon>Coriobacteriales</taxon>
        <taxon>Atopobiaceae</taxon>
        <taxon>Olsenella</taxon>
    </lineage>
</organism>
<name>A0A6N7XEP8_9ACTN</name>
<evidence type="ECO:0000259" key="3">
    <source>
        <dbReference type="PROSITE" id="PS50937"/>
    </source>
</evidence>
<reference evidence="4 5" key="1">
    <citation type="submission" date="2019-08" db="EMBL/GenBank/DDBJ databases">
        <title>In-depth cultivation of the pig gut microbiome towards novel bacterial diversity and tailored functional studies.</title>
        <authorList>
            <person name="Wylensek D."/>
            <person name="Hitch T.C.A."/>
            <person name="Clavel T."/>
        </authorList>
    </citation>
    <scope>NUCLEOTIDE SEQUENCE [LARGE SCALE GENOMIC DNA]</scope>
    <source>
        <strain evidence="4 5">CA-Schmier-601-WT-1</strain>
    </source>
</reference>
<dbReference type="PANTHER" id="PTHR30204:SF97">
    <property type="entry name" value="MERR FAMILY REGULATORY PROTEIN"/>
    <property type="match status" value="1"/>
</dbReference>
<dbReference type="SMART" id="SM00422">
    <property type="entry name" value="HTH_MERR"/>
    <property type="match status" value="1"/>
</dbReference>
<keyword evidence="1" id="KW-0238">DNA-binding</keyword>
<dbReference type="EMBL" id="VUNC01000005">
    <property type="protein sequence ID" value="MST72813.1"/>
    <property type="molecule type" value="Genomic_DNA"/>
</dbReference>
<dbReference type="Proteomes" id="UP000469325">
    <property type="component" value="Unassembled WGS sequence"/>
</dbReference>
<dbReference type="InterPro" id="IPR011256">
    <property type="entry name" value="Reg_factor_effector_dom_sf"/>
</dbReference>
<accession>A0A6N7XEP8</accession>
<dbReference type="InterPro" id="IPR000551">
    <property type="entry name" value="MerR-type_HTH_dom"/>
</dbReference>
<dbReference type="GO" id="GO:0003677">
    <property type="term" value="F:DNA binding"/>
    <property type="evidence" value="ECO:0007669"/>
    <property type="project" value="UniProtKB-KW"/>
</dbReference>
<proteinExistence type="predicted"/>
<keyword evidence="2" id="KW-0175">Coiled coil</keyword>